<dbReference type="EMBL" id="JBJIAA010000007">
    <property type="protein sequence ID" value="MFL0250698.1"/>
    <property type="molecule type" value="Genomic_DNA"/>
</dbReference>
<comment type="caution">
    <text evidence="4">The sequence shown here is derived from an EMBL/GenBank/DDBJ whole genome shotgun (WGS) entry which is preliminary data.</text>
</comment>
<gene>
    <name evidence="3" type="primary">ureD</name>
    <name evidence="4" type="ORF">ACJDT4_09725</name>
</gene>
<reference evidence="4 5" key="1">
    <citation type="submission" date="2024-11" db="EMBL/GenBank/DDBJ databases">
        <authorList>
            <person name="Heng Y.C."/>
            <person name="Lim A.C.H."/>
            <person name="Lee J.K.Y."/>
            <person name="Kittelmann S."/>
        </authorList>
    </citation>
    <scope>NUCLEOTIDE SEQUENCE [LARGE SCALE GENOMIC DNA]</scope>
    <source>
        <strain evidence="4 5">WILCCON 0114</strain>
    </source>
</reference>
<proteinExistence type="inferred from homology"/>
<comment type="function">
    <text evidence="3">Required for maturation of urease via the functional incorporation of the urease nickel metallocenter.</text>
</comment>
<dbReference type="RefSeq" id="WP_406787363.1">
    <property type="nucleotide sequence ID" value="NZ_JBJIAA010000007.1"/>
</dbReference>
<comment type="similarity">
    <text evidence="1 3">Belongs to the UreD family.</text>
</comment>
<dbReference type="InterPro" id="IPR002669">
    <property type="entry name" value="UreD"/>
</dbReference>
<dbReference type="Proteomes" id="UP001623592">
    <property type="component" value="Unassembled WGS sequence"/>
</dbReference>
<keyword evidence="2 3" id="KW-0143">Chaperone</keyword>
<accession>A0ABW8TDW8</accession>
<evidence type="ECO:0000256" key="3">
    <source>
        <dbReference type="HAMAP-Rule" id="MF_01384"/>
    </source>
</evidence>
<evidence type="ECO:0000313" key="5">
    <source>
        <dbReference type="Proteomes" id="UP001623592"/>
    </source>
</evidence>
<comment type="subcellular location">
    <subcellularLocation>
        <location evidence="3">Cytoplasm</location>
    </subcellularLocation>
</comment>
<sequence>MNHYSKESVLKLETKVKHEKTILSDSYFTPPFKLLKPFYVENNIMRLCLVNVSPGILEGDDYEININMKKGSLLELYSQSYSKIFKMKDGFAAQKVNINMEEGCSLAYMLKPTLPYEDSDFRGENNIRLSKNCNLIFREITSCGRYKRNEVFSFKSFKSRTKIFYQNKLLFMDNTVLIPQEQQLNSIGLYDKFTHQANMIIVSEKVDENVKTSLVKLLCQFHDIDFGVSMSFKFGIVIRILGKGSEKLIDITEKVYYKLIENIFA</sequence>
<dbReference type="PANTHER" id="PTHR33643">
    <property type="entry name" value="UREASE ACCESSORY PROTEIN D"/>
    <property type="match status" value="1"/>
</dbReference>
<name>A0ABW8TDW8_9CLOT</name>
<dbReference type="HAMAP" id="MF_01384">
    <property type="entry name" value="UreD"/>
    <property type="match status" value="1"/>
</dbReference>
<comment type="subunit">
    <text evidence="3">UreD, UreF and UreG form a complex that acts as a GTP-hydrolysis-dependent molecular chaperone, activating the urease apoprotein by helping to assemble the nickel containing metallocenter of UreC. The UreE protein probably delivers the nickel.</text>
</comment>
<keyword evidence="3" id="KW-0963">Cytoplasm</keyword>
<evidence type="ECO:0000313" key="4">
    <source>
        <dbReference type="EMBL" id="MFL0250698.1"/>
    </source>
</evidence>
<evidence type="ECO:0000256" key="1">
    <source>
        <dbReference type="ARBA" id="ARBA00007177"/>
    </source>
</evidence>
<dbReference type="PANTHER" id="PTHR33643:SF1">
    <property type="entry name" value="UREASE ACCESSORY PROTEIN D"/>
    <property type="match status" value="1"/>
</dbReference>
<keyword evidence="5" id="KW-1185">Reference proteome</keyword>
<evidence type="ECO:0000256" key="2">
    <source>
        <dbReference type="ARBA" id="ARBA00023186"/>
    </source>
</evidence>
<dbReference type="Pfam" id="PF01774">
    <property type="entry name" value="UreD"/>
    <property type="match status" value="1"/>
</dbReference>
<organism evidence="4 5">
    <name type="scientific">Clostridium neuense</name>
    <dbReference type="NCBI Taxonomy" id="1728934"/>
    <lineage>
        <taxon>Bacteria</taxon>
        <taxon>Bacillati</taxon>
        <taxon>Bacillota</taxon>
        <taxon>Clostridia</taxon>
        <taxon>Eubacteriales</taxon>
        <taxon>Clostridiaceae</taxon>
        <taxon>Clostridium</taxon>
    </lineage>
</organism>
<protein>
    <recommendedName>
        <fullName evidence="3">Urease accessory protein UreD</fullName>
    </recommendedName>
</protein>
<keyword evidence="3" id="KW-0996">Nickel insertion</keyword>